<dbReference type="PANTHER" id="PTHR24221">
    <property type="entry name" value="ATP-BINDING CASSETTE SUB-FAMILY B"/>
    <property type="match status" value="1"/>
</dbReference>
<dbReference type="Pfam" id="PF03412">
    <property type="entry name" value="Peptidase_C39"/>
    <property type="match status" value="1"/>
</dbReference>
<evidence type="ECO:0000313" key="13">
    <source>
        <dbReference type="Proteomes" id="UP000235916"/>
    </source>
</evidence>
<dbReference type="Pfam" id="PF00664">
    <property type="entry name" value="ABC_membrane"/>
    <property type="match status" value="1"/>
</dbReference>
<dbReference type="Gene3D" id="3.90.70.10">
    <property type="entry name" value="Cysteine proteinases"/>
    <property type="match status" value="1"/>
</dbReference>
<organism evidence="12 13">
    <name type="scientific">Kinneretia aquatilis</name>
    <dbReference type="NCBI Taxonomy" id="2070761"/>
    <lineage>
        <taxon>Bacteria</taxon>
        <taxon>Pseudomonadati</taxon>
        <taxon>Pseudomonadota</taxon>
        <taxon>Betaproteobacteria</taxon>
        <taxon>Burkholderiales</taxon>
        <taxon>Sphaerotilaceae</taxon>
        <taxon>Roseateles</taxon>
    </lineage>
</organism>
<dbReference type="PROSITE" id="PS00211">
    <property type="entry name" value="ABC_TRANSPORTER_1"/>
    <property type="match status" value="1"/>
</dbReference>
<dbReference type="PROSITE" id="PS50929">
    <property type="entry name" value="ABC_TM1F"/>
    <property type="match status" value="1"/>
</dbReference>
<evidence type="ECO:0000256" key="7">
    <source>
        <dbReference type="ARBA" id="ARBA00023136"/>
    </source>
</evidence>
<feature type="domain" description="Peptidase C39" evidence="11">
    <location>
        <begin position="13"/>
        <end position="131"/>
    </location>
</feature>
<gene>
    <name evidence="12" type="ORF">C1O66_10615</name>
</gene>
<dbReference type="PROSITE" id="PS50893">
    <property type="entry name" value="ABC_TRANSPORTER_2"/>
    <property type="match status" value="1"/>
</dbReference>
<keyword evidence="6 8" id="KW-1133">Transmembrane helix</keyword>
<feature type="transmembrane region" description="Helical" evidence="8">
    <location>
        <begin position="289"/>
        <end position="315"/>
    </location>
</feature>
<dbReference type="InterPro" id="IPR003593">
    <property type="entry name" value="AAA+_ATPase"/>
</dbReference>
<dbReference type="InterPro" id="IPR039421">
    <property type="entry name" value="Type_1_exporter"/>
</dbReference>
<dbReference type="InterPro" id="IPR036640">
    <property type="entry name" value="ABC1_TM_sf"/>
</dbReference>
<dbReference type="InterPro" id="IPR011527">
    <property type="entry name" value="ABC1_TM_dom"/>
</dbReference>
<dbReference type="RefSeq" id="WP_102767854.1">
    <property type="nucleotide sequence ID" value="NZ_POSP01000003.1"/>
</dbReference>
<dbReference type="AlphaFoldDB" id="A0A2N8KWV6"/>
<dbReference type="InterPro" id="IPR005074">
    <property type="entry name" value="Peptidase_C39"/>
</dbReference>
<keyword evidence="5" id="KW-0067">ATP-binding</keyword>
<keyword evidence="13" id="KW-1185">Reference proteome</keyword>
<name>A0A2N8KWV6_9BURK</name>
<dbReference type="SMART" id="SM00382">
    <property type="entry name" value="AAA"/>
    <property type="match status" value="1"/>
</dbReference>
<comment type="caution">
    <text evidence="12">The sequence shown here is derived from an EMBL/GenBank/DDBJ whole genome shotgun (WGS) entry which is preliminary data.</text>
</comment>
<evidence type="ECO:0000256" key="1">
    <source>
        <dbReference type="ARBA" id="ARBA00004651"/>
    </source>
</evidence>
<dbReference type="OrthoDB" id="8554730at2"/>
<evidence type="ECO:0000256" key="5">
    <source>
        <dbReference type="ARBA" id="ARBA00022840"/>
    </source>
</evidence>
<keyword evidence="7 8" id="KW-0472">Membrane</keyword>
<dbReference type="PROSITE" id="PS50990">
    <property type="entry name" value="PEPTIDASE_C39"/>
    <property type="match status" value="1"/>
</dbReference>
<evidence type="ECO:0000313" key="12">
    <source>
        <dbReference type="EMBL" id="PND37935.1"/>
    </source>
</evidence>
<evidence type="ECO:0000259" key="10">
    <source>
        <dbReference type="PROSITE" id="PS50929"/>
    </source>
</evidence>
<evidence type="ECO:0000256" key="6">
    <source>
        <dbReference type="ARBA" id="ARBA00022989"/>
    </source>
</evidence>
<dbReference type="CDD" id="cd18567">
    <property type="entry name" value="ABC_6TM_CvaB_RaxB_like"/>
    <property type="match status" value="1"/>
</dbReference>
<dbReference type="GO" id="GO:0005524">
    <property type="term" value="F:ATP binding"/>
    <property type="evidence" value="ECO:0007669"/>
    <property type="project" value="UniProtKB-KW"/>
</dbReference>
<dbReference type="GO" id="GO:0006508">
    <property type="term" value="P:proteolysis"/>
    <property type="evidence" value="ECO:0007669"/>
    <property type="project" value="InterPro"/>
</dbReference>
<feature type="transmembrane region" description="Helical" evidence="8">
    <location>
        <begin position="165"/>
        <end position="187"/>
    </location>
</feature>
<dbReference type="GO" id="GO:0034040">
    <property type="term" value="F:ATPase-coupled lipid transmembrane transporter activity"/>
    <property type="evidence" value="ECO:0007669"/>
    <property type="project" value="TreeGrafter"/>
</dbReference>
<evidence type="ECO:0000256" key="8">
    <source>
        <dbReference type="SAM" id="Phobius"/>
    </source>
</evidence>
<dbReference type="InterPro" id="IPR017871">
    <property type="entry name" value="ABC_transporter-like_CS"/>
</dbReference>
<reference evidence="12 13" key="1">
    <citation type="submission" date="2018-01" db="EMBL/GenBank/DDBJ databases">
        <title>Draft genome sequence of Paucibacter aquatile CR182 isolated from freshwater of the Nakdong River.</title>
        <authorList>
            <person name="Choi A."/>
            <person name="Chung E.J."/>
        </authorList>
    </citation>
    <scope>NUCLEOTIDE SEQUENCE [LARGE SCALE GENOMIC DNA]</scope>
    <source>
        <strain evidence="12 13">CR182</strain>
    </source>
</reference>
<proteinExistence type="predicted"/>
<feature type="transmembrane region" description="Helical" evidence="8">
    <location>
        <begin position="199"/>
        <end position="219"/>
    </location>
</feature>
<comment type="subcellular location">
    <subcellularLocation>
        <location evidence="1">Cell membrane</location>
        <topology evidence="1">Multi-pass membrane protein</topology>
    </subcellularLocation>
</comment>
<keyword evidence="3 8" id="KW-0812">Transmembrane</keyword>
<dbReference type="InterPro" id="IPR003439">
    <property type="entry name" value="ABC_transporter-like_ATP-bd"/>
</dbReference>
<dbReference type="SUPFAM" id="SSF52540">
    <property type="entry name" value="P-loop containing nucleoside triphosphate hydrolases"/>
    <property type="match status" value="1"/>
</dbReference>
<dbReference type="SUPFAM" id="SSF90123">
    <property type="entry name" value="ABC transporter transmembrane region"/>
    <property type="match status" value="1"/>
</dbReference>
<feature type="domain" description="ABC transporter" evidence="9">
    <location>
        <begin position="481"/>
        <end position="701"/>
    </location>
</feature>
<dbReference type="CDD" id="cd03228">
    <property type="entry name" value="ABCC_MRP_Like"/>
    <property type="match status" value="1"/>
</dbReference>
<keyword evidence="4" id="KW-0547">Nucleotide-binding</keyword>
<dbReference type="GO" id="GO:0008233">
    <property type="term" value="F:peptidase activity"/>
    <property type="evidence" value="ECO:0007669"/>
    <property type="project" value="InterPro"/>
</dbReference>
<evidence type="ECO:0000256" key="2">
    <source>
        <dbReference type="ARBA" id="ARBA00022475"/>
    </source>
</evidence>
<dbReference type="Gene3D" id="1.20.1560.10">
    <property type="entry name" value="ABC transporter type 1, transmembrane domain"/>
    <property type="match status" value="1"/>
</dbReference>
<dbReference type="Proteomes" id="UP000235916">
    <property type="component" value="Unassembled WGS sequence"/>
</dbReference>
<dbReference type="Gene3D" id="3.40.50.300">
    <property type="entry name" value="P-loop containing nucleotide triphosphate hydrolases"/>
    <property type="match status" value="1"/>
</dbReference>
<protein>
    <submittedName>
        <fullName evidence="12">ABC transporter</fullName>
    </submittedName>
</protein>
<evidence type="ECO:0000256" key="4">
    <source>
        <dbReference type="ARBA" id="ARBA00022741"/>
    </source>
</evidence>
<accession>A0A2N8KWV6</accession>
<dbReference type="GO" id="GO:0016887">
    <property type="term" value="F:ATP hydrolysis activity"/>
    <property type="evidence" value="ECO:0007669"/>
    <property type="project" value="InterPro"/>
</dbReference>
<dbReference type="InterPro" id="IPR027417">
    <property type="entry name" value="P-loop_NTPase"/>
</dbReference>
<feature type="domain" description="ABC transmembrane type-1" evidence="10">
    <location>
        <begin position="165"/>
        <end position="444"/>
    </location>
</feature>
<keyword evidence="2" id="KW-1003">Cell membrane</keyword>
<evidence type="ECO:0000259" key="11">
    <source>
        <dbReference type="PROSITE" id="PS50990"/>
    </source>
</evidence>
<evidence type="ECO:0000259" key="9">
    <source>
        <dbReference type="PROSITE" id="PS50893"/>
    </source>
</evidence>
<dbReference type="GO" id="GO:0005886">
    <property type="term" value="C:plasma membrane"/>
    <property type="evidence" value="ECO:0007669"/>
    <property type="project" value="UniProtKB-SubCell"/>
</dbReference>
<dbReference type="EMBL" id="POSP01000003">
    <property type="protein sequence ID" value="PND37935.1"/>
    <property type="molecule type" value="Genomic_DNA"/>
</dbReference>
<dbReference type="GO" id="GO:0140359">
    <property type="term" value="F:ABC-type transporter activity"/>
    <property type="evidence" value="ECO:0007669"/>
    <property type="project" value="InterPro"/>
</dbReference>
<dbReference type="PANTHER" id="PTHR24221:SF606">
    <property type="entry name" value="COLICIN V SECRETION-PROCESSING ATP-BINDING PROTEIN"/>
    <property type="match status" value="1"/>
</dbReference>
<evidence type="ECO:0000256" key="3">
    <source>
        <dbReference type="ARBA" id="ARBA00022692"/>
    </source>
</evidence>
<sequence length="701" mass="76125">MILRTKRMTVALQSESADCGLSCMAMLASHYDVSIDLGELRDQFGSARGVTAATLMDIASAYGFVPHLLQCELGQLLQLKSPCILHWDMRHFVVLERLSPTRAWIIDPAVGRRRISIEELDQMFTGAVLTIKPGLPPPKSHKRSHASLRDVIGPTSGIRASLAKVLVLAAMLECVALGSPLLMQTVIDDVITLGDSDLLMVVGIGLLIATLFQCLLVAGRGWALSFAGASFRLQWSSAVLFRILTLPYAYFQRRSASDVVSRLESVKAIQSTLTHSFVEVLLDGTFGSIALVILGLYSLKLAFCTVACLVAVVLVRSTALHLKRERNEEAIHHDIRQQAYALEAVQAIQTVKANHAVSKVHGRWLSHATSHTEADFRISLLESNTQALVRLILGLEQCAVIYLGARMVLDGHATAGTLVGYMMLKEQFLAKASALTAKVMEFRLLRTHVDRLHDISRETIASPTREAALCIDAPTCTDGVLSFQDVWFRYSDGDPWILRGVSFSVRYGESVAIVGASGGGKSTLIKIAAGLLQPTQGRIHVGVDTEKVASVLQDDHLFAGTVAENISLFAETPDVQRLQSCAVASQIGDEILHFPMGFNTMVGEFGSSLSGGQKQRILLARALYRQAELLLLDEATSHLDAANERGVIQELSAMPITRVFVAHRAETIRSAQRILRLEGGQVATGETASILANQTFGVSST</sequence>
<dbReference type="Pfam" id="PF00005">
    <property type="entry name" value="ABC_tran"/>
    <property type="match status" value="1"/>
</dbReference>